<reference evidence="1" key="2">
    <citation type="journal article" date="2015" name="Fish Shellfish Immunol.">
        <title>Early steps in the European eel (Anguilla anguilla)-Vibrio vulnificus interaction in the gills: Role of the RtxA13 toxin.</title>
        <authorList>
            <person name="Callol A."/>
            <person name="Pajuelo D."/>
            <person name="Ebbesson L."/>
            <person name="Teles M."/>
            <person name="MacKenzie S."/>
            <person name="Amaro C."/>
        </authorList>
    </citation>
    <scope>NUCLEOTIDE SEQUENCE</scope>
</reference>
<name>A0A0E9X1K9_ANGAN</name>
<protein>
    <submittedName>
        <fullName evidence="1">Uncharacterized protein</fullName>
    </submittedName>
</protein>
<dbReference type="EMBL" id="GBXM01012817">
    <property type="protein sequence ID" value="JAH95760.1"/>
    <property type="molecule type" value="Transcribed_RNA"/>
</dbReference>
<reference evidence="1" key="1">
    <citation type="submission" date="2014-11" db="EMBL/GenBank/DDBJ databases">
        <authorList>
            <person name="Amaro Gonzalez C."/>
        </authorList>
    </citation>
    <scope>NUCLEOTIDE SEQUENCE</scope>
</reference>
<evidence type="ECO:0000313" key="1">
    <source>
        <dbReference type="EMBL" id="JAH95760.1"/>
    </source>
</evidence>
<dbReference type="AlphaFoldDB" id="A0A0E9X1K9"/>
<sequence>MLGEGFRISKCSHWPAVQYWKIKTVPEYFEVDGSVFFSFVMYGSWTYIVTIRLQ</sequence>
<proteinExistence type="predicted"/>
<accession>A0A0E9X1K9</accession>
<organism evidence="1">
    <name type="scientific">Anguilla anguilla</name>
    <name type="common">European freshwater eel</name>
    <name type="synonym">Muraena anguilla</name>
    <dbReference type="NCBI Taxonomy" id="7936"/>
    <lineage>
        <taxon>Eukaryota</taxon>
        <taxon>Metazoa</taxon>
        <taxon>Chordata</taxon>
        <taxon>Craniata</taxon>
        <taxon>Vertebrata</taxon>
        <taxon>Euteleostomi</taxon>
        <taxon>Actinopterygii</taxon>
        <taxon>Neopterygii</taxon>
        <taxon>Teleostei</taxon>
        <taxon>Anguilliformes</taxon>
        <taxon>Anguillidae</taxon>
        <taxon>Anguilla</taxon>
    </lineage>
</organism>